<evidence type="ECO:0000256" key="7">
    <source>
        <dbReference type="ARBA" id="ARBA00023136"/>
    </source>
</evidence>
<accession>A0A0V0XHD1</accession>
<keyword evidence="4 13" id="KW-0812">Transmembrane</keyword>
<evidence type="ECO:0000256" key="6">
    <source>
        <dbReference type="ARBA" id="ARBA00023040"/>
    </source>
</evidence>
<dbReference type="PROSITE" id="PS00980">
    <property type="entry name" value="G_PROTEIN_RECEP_F3_2"/>
    <property type="match status" value="1"/>
</dbReference>
<comment type="subcellular location">
    <subcellularLocation>
        <location evidence="1">Cell membrane</location>
        <topology evidence="1">Multi-pass membrane protein</topology>
    </subcellularLocation>
</comment>
<dbReference type="Proteomes" id="UP000054815">
    <property type="component" value="Unassembled WGS sequence"/>
</dbReference>
<keyword evidence="5 13" id="KW-1133">Transmembrane helix</keyword>
<dbReference type="InterPro" id="IPR028082">
    <property type="entry name" value="Peripla_BP_I"/>
</dbReference>
<dbReference type="InterPro" id="IPR017979">
    <property type="entry name" value="GPCR_3_CS"/>
</dbReference>
<feature type="domain" description="G-protein coupled receptors family 3 profile" evidence="14">
    <location>
        <begin position="1193"/>
        <end position="1454"/>
    </location>
</feature>
<sequence length="1766" mass="199898">LLNTTDTLFKVDMIEKLIECFRMVLGLFLVTVTCVLPFSSSSISATSANTYDFSVFRLPQFELHGTEYGTQDWRLYYEAVSVNSLERIRRCLVVWWMDVVVDELHSLLSSNLGGIIFVLPANFSTMLAEEKNRFLRFEKTLLTLPTKISLFIAFDCPEIQEVMRLAEERAAVSKRSLFHKFISLCIGENYRLYTGNQNDAMSNNRVLHNIIGRLSAFDQREHVTTIAIVAHYDSFGLTAKKSFGYNSNGSGMVILLELLRLFSRLYKTSTTRAKFNLLFLLAAGGKANYLGTKQWIDDLLERRDRYTAAPLIDFAICLDGLISEDSKLYMHVSKVPRQNSSMHRFYQMLEQSGKNYNVSTAIVQKKINLGDELLLWEHERFSLRRIYAHTLSGIQSPFDPMRRSILDLDSEGRFEKFVPIAMTVVEGLFRYLYGMKNGSVEHFLDPEAMRDHWKMWLDYLKRTPRSTQLLPNFTETQLGRDIVRFFEHFALETSIGVVTSDIKTKSAFFDLLSSVFIVGYLWMLHLLALNVQRLYLEVGRHVGSLKFGVFESLHVEEEEEADDNEQLSELSWRRERMTITTTNNNTSSSSWSDQTVKWNVGEVLLELVLFPGKSMLENAITRLTANEPIESVTQSERSGRAPVLDRILMEHKRTEIALKTVDAINDDNALLANLKLGISVRDDCWTERIAMEQTIIMVRDAVGGPNAHSKQQRCCCCPEDKHCQANDGDDPTSNLVAVIGPGSSDVSIAVQNLLQVFHIPQVGYSATTKALSDKTEFKYYMRMVPSDSWQAKAIVDIVKYFHWSYVAVVYTDGNYGEKGFEELQKNFDKEDNLCIGVAEKIKSLAPAADYDALIRLLMTHRPQITVAICFCEGDTIKRIFQATKRVRESLQPDGNDTYQGLQWIGSESWSDRKDVVAGVEDVAAGGFSFRIYSPRMTQFDSYYFNLTPKNNYRNPWFVDFWEEKFQCSYTESTRNLYSKICTGNENVSYGYKPDPKLSQVTNAIYTVAYALDAMYNDLCKGSKEKGLCEAMTPVDGTYMLKTMFRDPSGQEIYFDANGDPPARYDILNYQGKVASYVTAGEWDHSFHSDKFSHQSGIYYKSKLRIDRDKILWHNHMSGLTYTPTARCSYDCKVGEIKKIQTLKCCWICVPCYENEYLLNEYACKSCPLGYWPLENRTACYKLEVEYMRWSDAEAVVCVVFACVGIIATLFTIIIFILHNSTPVVKATTRELSYIILVGLLLCYMTTFFIITPPNMVSCIIQRIVPGTAFSMIYGALFTKTNRIARILAASKKITTKRRRFLSISAQVTITGLLVLIELITIVVFLIFEPPKADFDYSLPKRVLLICRTSGLTFFAPFGFDLFLVGMCTLYAVKTRNLPENFNEAKFIGFTMYTTCVIWLAFIAIYFGSAKKDTTMCICFSLSATVALILLYFPKMYVILLRPEKNARSYFKTTTTIRCHFGSNAKSSSSDGGGGGSRISSVQGSQRKKRWAASTPDPMARERRHSGRFAAGDEFSSRDEQQADESACKPEECSSDSQRLLRVIDEMPSVKEETDDDETAFSEQHPPESSGEKQTAFSNGGFPVIEFDEVDMRTVVLRRSTNKNATGEDPVPHRRPWARKVRSNSDTVAWLLQRQSQLSNLTWNLTRSESEQLLGPVRGNSLKTIFTRKSPFTKKQQTKSMPCLRFEATVNNADTAGKQQYSSPGSSLVTTALTGFSRTGSMSGSLLLSPIEELSSSSSNGSAKSSNGSSPTSVIVSGYDFSTISLV</sequence>
<dbReference type="PANTHER" id="PTHR24060">
    <property type="entry name" value="METABOTROPIC GLUTAMATE RECEPTOR"/>
    <property type="match status" value="1"/>
</dbReference>
<dbReference type="InterPro" id="IPR011500">
    <property type="entry name" value="GPCR_3_9-Cys_dom"/>
</dbReference>
<dbReference type="EMBL" id="JYDU01000289">
    <property type="protein sequence ID" value="KRX87400.1"/>
    <property type="molecule type" value="Genomic_DNA"/>
</dbReference>
<dbReference type="PROSITE" id="PS00981">
    <property type="entry name" value="G_PROTEIN_RECEP_F3_3"/>
    <property type="match status" value="1"/>
</dbReference>
<protein>
    <submittedName>
        <fullName evidence="15">Metabotropic glutamate receptor 5</fullName>
    </submittedName>
</protein>
<dbReference type="SUPFAM" id="SSF53822">
    <property type="entry name" value="Periplasmic binding protein-like I"/>
    <property type="match status" value="1"/>
</dbReference>
<dbReference type="SUPFAM" id="SSF53187">
    <property type="entry name" value="Zn-dependent exopeptidases"/>
    <property type="match status" value="1"/>
</dbReference>
<dbReference type="Pfam" id="PF00003">
    <property type="entry name" value="7tm_3"/>
    <property type="match status" value="1"/>
</dbReference>
<dbReference type="Gene3D" id="2.10.50.30">
    <property type="entry name" value="GPCR, family 3, nine cysteines domain"/>
    <property type="match status" value="1"/>
</dbReference>
<feature type="non-terminal residue" evidence="15">
    <location>
        <position position="1"/>
    </location>
</feature>
<evidence type="ECO:0000313" key="16">
    <source>
        <dbReference type="Proteomes" id="UP000054815"/>
    </source>
</evidence>
<evidence type="ECO:0000256" key="4">
    <source>
        <dbReference type="ARBA" id="ARBA00022692"/>
    </source>
</evidence>
<dbReference type="Pfam" id="PF01094">
    <property type="entry name" value="ANF_receptor"/>
    <property type="match status" value="1"/>
</dbReference>
<keyword evidence="3" id="KW-1003">Cell membrane</keyword>
<feature type="region of interest" description="Disordered" evidence="12">
    <location>
        <begin position="1463"/>
        <end position="1578"/>
    </location>
</feature>
<dbReference type="Pfam" id="PF05450">
    <property type="entry name" value="Nicastrin"/>
    <property type="match status" value="1"/>
</dbReference>
<comment type="caution">
    <text evidence="15">The sequence shown here is derived from an EMBL/GenBank/DDBJ whole genome shotgun (WGS) entry which is preliminary data.</text>
</comment>
<comment type="similarity">
    <text evidence="2">Belongs to the G-protein coupled receptor 3 family.</text>
</comment>
<evidence type="ECO:0000256" key="9">
    <source>
        <dbReference type="ARBA" id="ARBA00023180"/>
    </source>
</evidence>
<feature type="transmembrane region" description="Helical" evidence="13">
    <location>
        <begin position="20"/>
        <end position="39"/>
    </location>
</feature>
<keyword evidence="6" id="KW-0297">G-protein coupled receptor</keyword>
<feature type="transmembrane region" description="Helical" evidence="13">
    <location>
        <begin position="1412"/>
        <end position="1432"/>
    </location>
</feature>
<dbReference type="GO" id="GO:0004930">
    <property type="term" value="F:G protein-coupled receptor activity"/>
    <property type="evidence" value="ECO:0007669"/>
    <property type="project" value="UniProtKB-KW"/>
</dbReference>
<feature type="compositionally biased region" description="Basic and acidic residues" evidence="12">
    <location>
        <begin position="1514"/>
        <end position="1531"/>
    </location>
</feature>
<organism evidence="15 16">
    <name type="scientific">Trichinella pseudospiralis</name>
    <name type="common">Parasitic roundworm</name>
    <dbReference type="NCBI Taxonomy" id="6337"/>
    <lineage>
        <taxon>Eukaryota</taxon>
        <taxon>Metazoa</taxon>
        <taxon>Ecdysozoa</taxon>
        <taxon>Nematoda</taxon>
        <taxon>Enoplea</taxon>
        <taxon>Dorylaimia</taxon>
        <taxon>Trichinellida</taxon>
        <taxon>Trichinellidae</taxon>
        <taxon>Trichinella</taxon>
    </lineage>
</organism>
<dbReference type="STRING" id="6337.A0A0V0XHD1"/>
<feature type="transmembrane region" description="Helical" evidence="13">
    <location>
        <begin position="1300"/>
        <end position="1327"/>
    </location>
</feature>
<proteinExistence type="inferred from homology"/>
<dbReference type="FunFam" id="3.40.50.2300:FF:000145">
    <property type="entry name" value="Glutamate receptor, metabotropic"/>
    <property type="match status" value="1"/>
</dbReference>
<keyword evidence="8 15" id="KW-0675">Receptor</keyword>
<keyword evidence="9" id="KW-0325">Glycoprotein</keyword>
<evidence type="ECO:0000256" key="11">
    <source>
        <dbReference type="ARBA" id="ARBA00054813"/>
    </source>
</evidence>
<dbReference type="Gene3D" id="3.40.630.10">
    <property type="entry name" value="Zn peptidases"/>
    <property type="match status" value="1"/>
</dbReference>
<dbReference type="InterPro" id="IPR050726">
    <property type="entry name" value="mGluR"/>
</dbReference>
<dbReference type="PRINTS" id="PR00593">
    <property type="entry name" value="MTABOTROPICR"/>
</dbReference>
<dbReference type="FunFam" id="2.10.50.30:FF:000001">
    <property type="entry name" value="metabotropic glutamate receptor 1"/>
    <property type="match status" value="1"/>
</dbReference>
<evidence type="ECO:0000256" key="2">
    <source>
        <dbReference type="ARBA" id="ARBA00007242"/>
    </source>
</evidence>
<dbReference type="Pfam" id="PF07562">
    <property type="entry name" value="NCD3G"/>
    <property type="match status" value="1"/>
</dbReference>
<dbReference type="GO" id="GO:0005886">
    <property type="term" value="C:plasma membrane"/>
    <property type="evidence" value="ECO:0007669"/>
    <property type="project" value="UniProtKB-SubCell"/>
</dbReference>
<feature type="compositionally biased region" description="Basic and acidic residues" evidence="12">
    <location>
        <begin position="1541"/>
        <end position="1551"/>
    </location>
</feature>
<feature type="transmembrane region" description="Helical" evidence="13">
    <location>
        <begin position="1384"/>
        <end position="1406"/>
    </location>
</feature>
<feature type="transmembrane region" description="Helical" evidence="13">
    <location>
        <begin position="1231"/>
        <end position="1253"/>
    </location>
</feature>
<dbReference type="PRINTS" id="PR00248">
    <property type="entry name" value="GPCRMGR"/>
</dbReference>
<dbReference type="InterPro" id="IPR038550">
    <property type="entry name" value="GPCR_3_9-Cys_sf"/>
</dbReference>
<keyword evidence="10" id="KW-0807">Transducer</keyword>
<name>A0A0V0XHD1_TRIPS</name>
<evidence type="ECO:0000256" key="1">
    <source>
        <dbReference type="ARBA" id="ARBA00004651"/>
    </source>
</evidence>
<evidence type="ECO:0000256" key="8">
    <source>
        <dbReference type="ARBA" id="ARBA00023170"/>
    </source>
</evidence>
<evidence type="ECO:0000256" key="10">
    <source>
        <dbReference type="ARBA" id="ARBA00023224"/>
    </source>
</evidence>
<keyword evidence="7 13" id="KW-0472">Membrane</keyword>
<reference evidence="15 16" key="1">
    <citation type="submission" date="2015-01" db="EMBL/GenBank/DDBJ databases">
        <title>Evolution of Trichinella species and genotypes.</title>
        <authorList>
            <person name="Korhonen P.K."/>
            <person name="Edoardo P."/>
            <person name="Giuseppe L.R."/>
            <person name="Gasser R.B."/>
        </authorList>
    </citation>
    <scope>NUCLEOTIDE SEQUENCE [LARGE SCALE GENOMIC DNA]</scope>
    <source>
        <strain evidence="15">ISS141</strain>
    </source>
</reference>
<evidence type="ECO:0000256" key="12">
    <source>
        <dbReference type="SAM" id="MobiDB-lite"/>
    </source>
</evidence>
<feature type="transmembrane region" description="Helical" evidence="13">
    <location>
        <begin position="1353"/>
        <end position="1372"/>
    </location>
</feature>
<dbReference type="EMBL" id="JYDU01000289">
    <property type="protein sequence ID" value="KRX87401.1"/>
    <property type="molecule type" value="Genomic_DNA"/>
</dbReference>
<dbReference type="Gene3D" id="3.40.50.2300">
    <property type="match status" value="2"/>
</dbReference>
<gene>
    <name evidence="15" type="primary">ncl1</name>
    <name evidence="15" type="ORF">T4E_7689</name>
</gene>
<dbReference type="InterPro" id="IPR000337">
    <property type="entry name" value="GPCR_3"/>
</dbReference>
<dbReference type="InterPro" id="IPR001828">
    <property type="entry name" value="ANF_lig-bd_rcpt"/>
</dbReference>
<dbReference type="CDD" id="cd15285">
    <property type="entry name" value="7tmC_mGluR_group1"/>
    <property type="match status" value="1"/>
</dbReference>
<evidence type="ECO:0000259" key="14">
    <source>
        <dbReference type="PROSITE" id="PS50259"/>
    </source>
</evidence>
<dbReference type="PROSITE" id="PS50259">
    <property type="entry name" value="G_PROTEIN_RECEP_F3_4"/>
    <property type="match status" value="1"/>
</dbReference>
<evidence type="ECO:0000256" key="5">
    <source>
        <dbReference type="ARBA" id="ARBA00022989"/>
    </source>
</evidence>
<evidence type="ECO:0000256" key="13">
    <source>
        <dbReference type="SAM" id="Phobius"/>
    </source>
</evidence>
<evidence type="ECO:0000256" key="3">
    <source>
        <dbReference type="ARBA" id="ARBA00022475"/>
    </source>
</evidence>
<evidence type="ECO:0000313" key="15">
    <source>
        <dbReference type="EMBL" id="KRX87401.1"/>
    </source>
</evidence>
<comment type="function">
    <text evidence="11">G-protein coupled receptor for glutamate. Ligand binding causes a conformation change that triggers signaling via guanine nucleotide-binding proteins (G proteins) and modulates the activity of down-stream effectors.</text>
</comment>
<feature type="transmembrane region" description="Helical" evidence="13">
    <location>
        <begin position="1198"/>
        <end position="1219"/>
    </location>
</feature>
<dbReference type="InterPro" id="IPR000162">
    <property type="entry name" value="GPCR_3_mtglu_rcpt"/>
</dbReference>
<dbReference type="InterPro" id="IPR017978">
    <property type="entry name" value="GPCR_3_C"/>
</dbReference>